<comment type="similarity">
    <text evidence="1">Belongs to the LysR transcriptional regulatory family.</text>
</comment>
<dbReference type="PANTHER" id="PTHR30346:SF0">
    <property type="entry name" value="HCA OPERON TRANSCRIPTIONAL ACTIVATOR HCAR"/>
    <property type="match status" value="1"/>
</dbReference>
<evidence type="ECO:0000256" key="3">
    <source>
        <dbReference type="ARBA" id="ARBA00023125"/>
    </source>
</evidence>
<keyword evidence="2" id="KW-0805">Transcription regulation</keyword>
<keyword evidence="3" id="KW-0238">DNA-binding</keyword>
<gene>
    <name evidence="6" type="ORF">J4573_13060</name>
</gene>
<evidence type="ECO:0000259" key="5">
    <source>
        <dbReference type="Pfam" id="PF03466"/>
    </source>
</evidence>
<sequence length="221" mass="23888">MTRRATAVAEVRRMAQGLSVGYFGSFIDVLDELVRVYKGRDSGREVRVREIHWADMLGPLRRGEVDVQLTSSPLDQPDLVTGPVVAEYPRVLAISSAHPLVAAAGTSPVTVEDLAGVTMVRPHESVPPELAAAFMPPPATPSGRPIPRGPIARSHHEMLNFVARGDGAYLTCTATTLHYAYPGVAFLPFAGLPPARAVLYWRRGTETDRIRDLIDAAGASR</sequence>
<comment type="caution">
    <text evidence="6">The sequence shown here is derived from an EMBL/GenBank/DDBJ whole genome shotgun (WGS) entry which is preliminary data.</text>
</comment>
<dbReference type="EMBL" id="JAGEOJ010000005">
    <property type="protein sequence ID" value="MBO2448026.1"/>
    <property type="molecule type" value="Genomic_DNA"/>
</dbReference>
<dbReference type="SUPFAM" id="SSF53850">
    <property type="entry name" value="Periplasmic binding protein-like II"/>
    <property type="match status" value="1"/>
</dbReference>
<organism evidence="6 7">
    <name type="scientific">Actinomadura barringtoniae</name>
    <dbReference type="NCBI Taxonomy" id="1427535"/>
    <lineage>
        <taxon>Bacteria</taxon>
        <taxon>Bacillati</taxon>
        <taxon>Actinomycetota</taxon>
        <taxon>Actinomycetes</taxon>
        <taxon>Streptosporangiales</taxon>
        <taxon>Thermomonosporaceae</taxon>
        <taxon>Actinomadura</taxon>
    </lineage>
</organism>
<dbReference type="GO" id="GO:0003677">
    <property type="term" value="F:DNA binding"/>
    <property type="evidence" value="ECO:0007669"/>
    <property type="project" value="UniProtKB-KW"/>
</dbReference>
<dbReference type="GO" id="GO:0003700">
    <property type="term" value="F:DNA-binding transcription factor activity"/>
    <property type="evidence" value="ECO:0007669"/>
    <property type="project" value="TreeGrafter"/>
</dbReference>
<accession>A0A939T1Q3</accession>
<keyword evidence="4" id="KW-0804">Transcription</keyword>
<evidence type="ECO:0000256" key="1">
    <source>
        <dbReference type="ARBA" id="ARBA00009437"/>
    </source>
</evidence>
<evidence type="ECO:0000313" key="7">
    <source>
        <dbReference type="Proteomes" id="UP000669179"/>
    </source>
</evidence>
<feature type="domain" description="LysR substrate-binding" evidence="5">
    <location>
        <begin position="29"/>
        <end position="217"/>
    </location>
</feature>
<evidence type="ECO:0000256" key="2">
    <source>
        <dbReference type="ARBA" id="ARBA00023015"/>
    </source>
</evidence>
<dbReference type="Proteomes" id="UP000669179">
    <property type="component" value="Unassembled WGS sequence"/>
</dbReference>
<dbReference type="PANTHER" id="PTHR30346">
    <property type="entry name" value="TRANSCRIPTIONAL DUAL REGULATOR HCAR-RELATED"/>
    <property type="match status" value="1"/>
</dbReference>
<dbReference type="Pfam" id="PF03466">
    <property type="entry name" value="LysR_substrate"/>
    <property type="match status" value="1"/>
</dbReference>
<dbReference type="Gene3D" id="3.40.190.10">
    <property type="entry name" value="Periplasmic binding protein-like II"/>
    <property type="match status" value="2"/>
</dbReference>
<dbReference type="RefSeq" id="WP_208255694.1">
    <property type="nucleotide sequence ID" value="NZ_JAGEOJ010000005.1"/>
</dbReference>
<protein>
    <recommendedName>
        <fullName evidence="5">LysR substrate-binding domain-containing protein</fullName>
    </recommendedName>
</protein>
<dbReference type="GO" id="GO:0032993">
    <property type="term" value="C:protein-DNA complex"/>
    <property type="evidence" value="ECO:0007669"/>
    <property type="project" value="TreeGrafter"/>
</dbReference>
<dbReference type="InterPro" id="IPR005119">
    <property type="entry name" value="LysR_subst-bd"/>
</dbReference>
<name>A0A939T1Q3_9ACTN</name>
<keyword evidence="7" id="KW-1185">Reference proteome</keyword>
<evidence type="ECO:0000313" key="6">
    <source>
        <dbReference type="EMBL" id="MBO2448026.1"/>
    </source>
</evidence>
<evidence type="ECO:0000256" key="4">
    <source>
        <dbReference type="ARBA" id="ARBA00023163"/>
    </source>
</evidence>
<dbReference type="AlphaFoldDB" id="A0A939T1Q3"/>
<proteinExistence type="inferred from homology"/>
<reference evidence="6" key="1">
    <citation type="submission" date="2021-03" db="EMBL/GenBank/DDBJ databases">
        <authorList>
            <person name="Kanchanasin P."/>
            <person name="Saeng-In P."/>
            <person name="Phongsopitanun W."/>
            <person name="Yuki M."/>
            <person name="Kudo T."/>
            <person name="Ohkuma M."/>
            <person name="Tanasupawat S."/>
        </authorList>
    </citation>
    <scope>NUCLEOTIDE SEQUENCE</scope>
    <source>
        <strain evidence="6">GKU 128</strain>
    </source>
</reference>